<dbReference type="InterPro" id="IPR011006">
    <property type="entry name" value="CheY-like_superfamily"/>
</dbReference>
<dbReference type="Gene3D" id="3.40.50.2300">
    <property type="match status" value="1"/>
</dbReference>
<organism evidence="10 11">
    <name type="scientific">Litoribacillus peritrichatus</name>
    <dbReference type="NCBI Taxonomy" id="718191"/>
    <lineage>
        <taxon>Bacteria</taxon>
        <taxon>Pseudomonadati</taxon>
        <taxon>Pseudomonadota</taxon>
        <taxon>Gammaproteobacteria</taxon>
        <taxon>Oceanospirillales</taxon>
        <taxon>Oceanospirillaceae</taxon>
        <taxon>Litoribacillus</taxon>
    </lineage>
</organism>
<feature type="region of interest" description="Disordered" evidence="6">
    <location>
        <begin position="518"/>
        <end position="539"/>
    </location>
</feature>
<keyword evidence="4" id="KW-0902">Two-component regulatory system</keyword>
<dbReference type="InterPro" id="IPR001789">
    <property type="entry name" value="Sig_transdc_resp-reg_receiver"/>
</dbReference>
<dbReference type="PROSITE" id="PS50109">
    <property type="entry name" value="HIS_KIN"/>
    <property type="match status" value="1"/>
</dbReference>
<dbReference type="EC" id="2.7.13.3" evidence="2"/>
<evidence type="ECO:0000313" key="10">
    <source>
        <dbReference type="EMBL" id="GAA3924846.1"/>
    </source>
</evidence>
<feature type="transmembrane region" description="Helical" evidence="7">
    <location>
        <begin position="176"/>
        <end position="198"/>
    </location>
</feature>
<dbReference type="InterPro" id="IPR003594">
    <property type="entry name" value="HATPase_dom"/>
</dbReference>
<dbReference type="SUPFAM" id="SSF47384">
    <property type="entry name" value="Homodimeric domain of signal transducing histidine kinase"/>
    <property type="match status" value="1"/>
</dbReference>
<evidence type="ECO:0000256" key="2">
    <source>
        <dbReference type="ARBA" id="ARBA00012438"/>
    </source>
</evidence>
<dbReference type="InterPro" id="IPR036097">
    <property type="entry name" value="HisK_dim/P_sf"/>
</dbReference>
<dbReference type="RefSeq" id="WP_344798298.1">
    <property type="nucleotide sequence ID" value="NZ_BAABBN010000007.1"/>
</dbReference>
<dbReference type="Pfam" id="PF00512">
    <property type="entry name" value="HisKA"/>
    <property type="match status" value="1"/>
</dbReference>
<keyword evidence="7" id="KW-0812">Transmembrane</keyword>
<keyword evidence="7" id="KW-1133">Transmembrane helix</keyword>
<dbReference type="CDD" id="cd17546">
    <property type="entry name" value="REC_hyHK_CKI1_RcsC-like"/>
    <property type="match status" value="1"/>
</dbReference>
<gene>
    <name evidence="10" type="ORF">GCM10022277_20890</name>
</gene>
<comment type="catalytic activity">
    <reaction evidence="1">
        <text>ATP + protein L-histidine = ADP + protein N-phospho-L-histidine.</text>
        <dbReference type="EC" id="2.7.13.3"/>
    </reaction>
</comment>
<dbReference type="PANTHER" id="PTHR45339:SF1">
    <property type="entry name" value="HYBRID SIGNAL TRANSDUCTION HISTIDINE KINASE J"/>
    <property type="match status" value="1"/>
</dbReference>
<dbReference type="PROSITE" id="PS50110">
    <property type="entry name" value="RESPONSE_REGULATORY"/>
    <property type="match status" value="1"/>
</dbReference>
<feature type="domain" description="Response regulatory" evidence="9">
    <location>
        <begin position="567"/>
        <end position="697"/>
    </location>
</feature>
<evidence type="ECO:0000256" key="5">
    <source>
        <dbReference type="PROSITE-ProRule" id="PRU00169"/>
    </source>
</evidence>
<reference evidence="11" key="1">
    <citation type="journal article" date="2019" name="Int. J. Syst. Evol. Microbiol.">
        <title>The Global Catalogue of Microorganisms (GCM) 10K type strain sequencing project: providing services to taxonomists for standard genome sequencing and annotation.</title>
        <authorList>
            <consortium name="The Broad Institute Genomics Platform"/>
            <consortium name="The Broad Institute Genome Sequencing Center for Infectious Disease"/>
            <person name="Wu L."/>
            <person name="Ma J."/>
        </authorList>
    </citation>
    <scope>NUCLEOTIDE SEQUENCE [LARGE SCALE GENOMIC DNA]</scope>
    <source>
        <strain evidence="11">JCM 17551</strain>
    </source>
</reference>
<dbReference type="SUPFAM" id="SSF55874">
    <property type="entry name" value="ATPase domain of HSP90 chaperone/DNA topoisomerase II/histidine kinase"/>
    <property type="match status" value="1"/>
</dbReference>
<dbReference type="Gene3D" id="3.30.565.10">
    <property type="entry name" value="Histidine kinase-like ATPase, C-terminal domain"/>
    <property type="match status" value="1"/>
</dbReference>
<evidence type="ECO:0000256" key="4">
    <source>
        <dbReference type="ARBA" id="ARBA00023012"/>
    </source>
</evidence>
<feature type="domain" description="Histidine kinase" evidence="8">
    <location>
        <begin position="275"/>
        <end position="512"/>
    </location>
</feature>
<dbReference type="SMART" id="SM00388">
    <property type="entry name" value="HisKA"/>
    <property type="match status" value="1"/>
</dbReference>
<dbReference type="CDD" id="cd00082">
    <property type="entry name" value="HisKA"/>
    <property type="match status" value="1"/>
</dbReference>
<dbReference type="InterPro" id="IPR004358">
    <property type="entry name" value="Sig_transdc_His_kin-like_C"/>
</dbReference>
<dbReference type="PANTHER" id="PTHR45339">
    <property type="entry name" value="HYBRID SIGNAL TRANSDUCTION HISTIDINE KINASE J"/>
    <property type="match status" value="1"/>
</dbReference>
<evidence type="ECO:0000256" key="7">
    <source>
        <dbReference type="SAM" id="Phobius"/>
    </source>
</evidence>
<dbReference type="SUPFAM" id="SSF52172">
    <property type="entry name" value="CheY-like"/>
    <property type="match status" value="1"/>
</dbReference>
<dbReference type="SMART" id="SM00448">
    <property type="entry name" value="REC"/>
    <property type="match status" value="1"/>
</dbReference>
<feature type="transmembrane region" description="Helical" evidence="7">
    <location>
        <begin position="13"/>
        <end position="32"/>
    </location>
</feature>
<name>A0ABP7MJQ5_9GAMM</name>
<dbReference type="SMART" id="SM00387">
    <property type="entry name" value="HATPase_c"/>
    <property type="match status" value="1"/>
</dbReference>
<evidence type="ECO:0000259" key="8">
    <source>
        <dbReference type="PROSITE" id="PS50109"/>
    </source>
</evidence>
<evidence type="ECO:0000256" key="6">
    <source>
        <dbReference type="SAM" id="MobiDB-lite"/>
    </source>
</evidence>
<dbReference type="PRINTS" id="PR00344">
    <property type="entry name" value="BCTRLSENSOR"/>
</dbReference>
<evidence type="ECO:0000256" key="3">
    <source>
        <dbReference type="ARBA" id="ARBA00022553"/>
    </source>
</evidence>
<dbReference type="EMBL" id="BAABBN010000007">
    <property type="protein sequence ID" value="GAA3924846.1"/>
    <property type="molecule type" value="Genomic_DNA"/>
</dbReference>
<keyword evidence="3 5" id="KW-0597">Phosphoprotein</keyword>
<dbReference type="CDD" id="cd16922">
    <property type="entry name" value="HATPase_EvgS-ArcB-TorS-like"/>
    <property type="match status" value="1"/>
</dbReference>
<dbReference type="InterPro" id="IPR005467">
    <property type="entry name" value="His_kinase_dom"/>
</dbReference>
<dbReference type="InterPro" id="IPR003661">
    <property type="entry name" value="HisK_dim/P_dom"/>
</dbReference>
<keyword evidence="10" id="KW-0067">ATP-binding</keyword>
<accession>A0ABP7MJQ5</accession>
<comment type="caution">
    <text evidence="10">The sequence shown here is derived from an EMBL/GenBank/DDBJ whole genome shotgun (WGS) entry which is preliminary data.</text>
</comment>
<evidence type="ECO:0000313" key="11">
    <source>
        <dbReference type="Proteomes" id="UP001501565"/>
    </source>
</evidence>
<dbReference type="InterPro" id="IPR036890">
    <property type="entry name" value="HATPase_C_sf"/>
</dbReference>
<keyword evidence="7" id="KW-0472">Membrane</keyword>
<proteinExistence type="predicted"/>
<evidence type="ECO:0000256" key="1">
    <source>
        <dbReference type="ARBA" id="ARBA00000085"/>
    </source>
</evidence>
<dbReference type="Pfam" id="PF00072">
    <property type="entry name" value="Response_reg"/>
    <property type="match status" value="1"/>
</dbReference>
<dbReference type="Pfam" id="PF02518">
    <property type="entry name" value="HATPase_c"/>
    <property type="match status" value="1"/>
</dbReference>
<feature type="compositionally biased region" description="Low complexity" evidence="6">
    <location>
        <begin position="519"/>
        <end position="529"/>
    </location>
</feature>
<feature type="modified residue" description="4-aspartylphosphate" evidence="5">
    <location>
        <position position="616"/>
    </location>
</feature>
<keyword evidence="11" id="KW-1185">Reference proteome</keyword>
<dbReference type="Gene3D" id="1.10.287.130">
    <property type="match status" value="1"/>
</dbReference>
<keyword evidence="10" id="KW-0547">Nucleotide-binding</keyword>
<sequence length="702" mass="78178">MIKKPAHSISLKLLTPLFATFIVASSLLYVFFSHNVNQLLDNFVKKRAFELAELLVINIETNSSQSNLIRNLNSIGSYDDVTEIYLLDQKSQEVLASNKNRYINKHLNEIRHQKVKTTLTKALNQNVNAFTKHQESQQHCLYYYFNVISSDKRSIRPLVLVLILNERSLTTALQNFLTPLVLSQIAALVLFAAIFYFATRLIVIGPINKLLSAIAIGRTQHKAISVKHDSFDELGVLISEYNELMTSLHSYQSELILAKEKSDDAAKAKSEFLATMTHELRTPLNGVIGMSDLLSREVIDEQQKYYVDTINNSGTQLLAIINDILDFSKIESGNLELSNIVFDLDELIQQTCSVLEFQAKKKNLHLTYINAFETTPDTVCGDDVRLRQVLINLIGNAIKFTEQGGVTVTLSAANQEALQTTSNDPATEPNIEETLAFSITVKDTGIGLSQDQISGLFNSFSQADSSTTRRFGGTGLGLAISKKICNKMGGEISVSSEEHRGSAFTILLTLPRILHDKATQPTQQPSQQPDVDNSGATSDVLDTIKDPVEVNRRWQQSEYGNGERQANVLIVDDTFINLEIAATLLENEGMNIITASDGLDALDVCSNNHFDVILMDCLMPNMDGFQATEEIRKIELLSHEENGLEELPEELPRTPIIALTASALQETKDKCNNAGMDDFVPKPFNSEQLITTVKWWLLRTLS</sequence>
<dbReference type="Proteomes" id="UP001501565">
    <property type="component" value="Unassembled WGS sequence"/>
</dbReference>
<dbReference type="GO" id="GO:0005524">
    <property type="term" value="F:ATP binding"/>
    <property type="evidence" value="ECO:0007669"/>
    <property type="project" value="UniProtKB-KW"/>
</dbReference>
<evidence type="ECO:0000259" key="9">
    <source>
        <dbReference type="PROSITE" id="PS50110"/>
    </source>
</evidence>
<protein>
    <recommendedName>
        <fullName evidence="2">histidine kinase</fullName>
        <ecNumber evidence="2">2.7.13.3</ecNumber>
    </recommendedName>
</protein>